<feature type="chain" id="PRO_5046947353" evidence="2">
    <location>
        <begin position="24"/>
        <end position="352"/>
    </location>
</feature>
<protein>
    <submittedName>
        <fullName evidence="3">Uncharacterized protein</fullName>
    </submittedName>
</protein>
<gene>
    <name evidence="3" type="ORF">V5J35_003230</name>
</gene>
<accession>A0ABV2SMB2</accession>
<evidence type="ECO:0000313" key="4">
    <source>
        <dbReference type="Proteomes" id="UP001549366"/>
    </source>
</evidence>
<sequence length="352" mass="39813">MNRLLKALPFTALFMGVSTNIHADVIHQLAGTDSAGTTVVIENSGAEHWEVVFEGTLGNCEVNKSDQPDRPVRNTFHQPLGNNQFAFGCTNGYVFIAENGKPVESVLLPTNYWYWYDEIYLKDGLGVGLLWKPSPVFMAFSKEFNNASGKNWLFVTQKGNLFIIDLNTKQLVTIDSWTRYLGFYGGIYLRMGSDQKGIDYTQPMAGFDIFRDKQNKFHLLGALDLPDKKTEKPELLIQSLPLTNGVPDKQWKDTSSTSTESHEHNPFNYASDKFKCDTGMLPAHSRQHLPRVCNWPDKLPAPPSPRELKDLTGGQPQMDHYQSHITFERVADNTDDSVRKRTNENAFSKEDL</sequence>
<dbReference type="EMBL" id="JBEWTB010000002">
    <property type="protein sequence ID" value="MET4758038.1"/>
    <property type="molecule type" value="Genomic_DNA"/>
</dbReference>
<keyword evidence="4" id="KW-1185">Reference proteome</keyword>
<feature type="region of interest" description="Disordered" evidence="1">
    <location>
        <begin position="247"/>
        <end position="266"/>
    </location>
</feature>
<comment type="caution">
    <text evidence="3">The sequence shown here is derived from an EMBL/GenBank/DDBJ whole genome shotgun (WGS) entry which is preliminary data.</text>
</comment>
<feature type="region of interest" description="Disordered" evidence="1">
    <location>
        <begin position="298"/>
        <end position="352"/>
    </location>
</feature>
<dbReference type="Proteomes" id="UP001549366">
    <property type="component" value="Unassembled WGS sequence"/>
</dbReference>
<evidence type="ECO:0000256" key="2">
    <source>
        <dbReference type="SAM" id="SignalP"/>
    </source>
</evidence>
<feature type="compositionally biased region" description="Basic and acidic residues" evidence="1">
    <location>
        <begin position="326"/>
        <end position="352"/>
    </location>
</feature>
<feature type="signal peptide" evidence="2">
    <location>
        <begin position="1"/>
        <end position="23"/>
    </location>
</feature>
<reference evidence="3 4" key="1">
    <citation type="submission" date="2024-06" db="EMBL/GenBank/DDBJ databases">
        <title>Genomic Encyclopedia of Type Strains, Phase V (KMG-V): Genome sequencing to study the core and pangenomes of soil and plant-associated prokaryotes.</title>
        <authorList>
            <person name="Whitman W."/>
        </authorList>
    </citation>
    <scope>NUCLEOTIDE SEQUENCE [LARGE SCALE GENOMIC DNA]</scope>
    <source>
        <strain evidence="3 4">NE40</strain>
    </source>
</reference>
<proteinExistence type="predicted"/>
<organism evidence="3 4">
    <name type="scientific">Endozoicomonas lisbonensis</name>
    <dbReference type="NCBI Taxonomy" id="3120522"/>
    <lineage>
        <taxon>Bacteria</taxon>
        <taxon>Pseudomonadati</taxon>
        <taxon>Pseudomonadota</taxon>
        <taxon>Gammaproteobacteria</taxon>
        <taxon>Oceanospirillales</taxon>
        <taxon>Endozoicomonadaceae</taxon>
        <taxon>Endozoicomonas</taxon>
    </lineage>
</organism>
<evidence type="ECO:0000256" key="1">
    <source>
        <dbReference type="SAM" id="MobiDB-lite"/>
    </source>
</evidence>
<dbReference type="RefSeq" id="WP_354008147.1">
    <property type="nucleotide sequence ID" value="NZ_JBEWTA010000001.1"/>
</dbReference>
<name>A0ABV2SMB2_9GAMM</name>
<evidence type="ECO:0000313" key="3">
    <source>
        <dbReference type="EMBL" id="MET4758038.1"/>
    </source>
</evidence>
<keyword evidence="2" id="KW-0732">Signal</keyword>